<dbReference type="AlphaFoldDB" id="A0A5M8ERU8"/>
<proteinExistence type="predicted"/>
<reference evidence="1 2" key="1">
    <citation type="submission" date="2019-09" db="EMBL/GenBank/DDBJ databases">
        <title>Genomic sequencing of 4 copper resistant soil isolates.</title>
        <authorList>
            <person name="Havryliuk O."/>
        </authorList>
    </citation>
    <scope>NUCLEOTIDE SEQUENCE [LARGE SCALE GENOMIC DNA]</scope>
    <source>
        <strain evidence="1 2">UKR4</strain>
    </source>
</reference>
<name>A0A5M8ERU8_PSEVE</name>
<gene>
    <name evidence="1" type="ORF">F3K53_21005</name>
</gene>
<dbReference type="Proteomes" id="UP000323909">
    <property type="component" value="Unassembled WGS sequence"/>
</dbReference>
<protein>
    <submittedName>
        <fullName evidence="1">Calcium-binding protein</fullName>
    </submittedName>
</protein>
<evidence type="ECO:0000313" key="2">
    <source>
        <dbReference type="Proteomes" id="UP000323909"/>
    </source>
</evidence>
<evidence type="ECO:0000313" key="1">
    <source>
        <dbReference type="EMBL" id="KAA6174789.1"/>
    </source>
</evidence>
<organism evidence="1 2">
    <name type="scientific">Pseudomonas veronii</name>
    <dbReference type="NCBI Taxonomy" id="76761"/>
    <lineage>
        <taxon>Bacteria</taxon>
        <taxon>Pseudomonadati</taxon>
        <taxon>Pseudomonadota</taxon>
        <taxon>Gammaproteobacteria</taxon>
        <taxon>Pseudomonadales</taxon>
        <taxon>Pseudomonadaceae</taxon>
        <taxon>Pseudomonas</taxon>
    </lineage>
</organism>
<accession>A0A5M8ERU8</accession>
<dbReference type="EMBL" id="VWXT01000367">
    <property type="protein sequence ID" value="KAA6174789.1"/>
    <property type="molecule type" value="Genomic_DNA"/>
</dbReference>
<sequence length="272" mass="30441">MTYYGPVYHGTKKLNRFSGWDDLISKGKATSDEKAIVIAMSSNEGAMDAVQAWDWQTFSAGAMQKTVTPEGYGELPKQISEFKLENRVLFSEIFAKCGWSIRQESNGARIYYSSGETENEEITGNALYEFIKKGFGQTDSGFPKKSEALASIASAMLHEEFQKKQVVDFIARMRVALSKSPLGYANPVSDFFQSRLGRALVLDHDVNAPANVSRSLKSAIDVLRSRHPELSLDPSQWGDSRLKYEEELITIYGPARNMNSPSERYSHLRGLL</sequence>
<comment type="caution">
    <text evidence="1">The sequence shown here is derived from an EMBL/GenBank/DDBJ whole genome shotgun (WGS) entry which is preliminary data.</text>
</comment>
<dbReference type="RefSeq" id="WP_150055372.1">
    <property type="nucleotide sequence ID" value="NZ_VWXT01000367.1"/>
</dbReference>